<keyword evidence="1" id="KW-1133">Transmembrane helix</keyword>
<evidence type="ECO:0000313" key="4">
    <source>
        <dbReference type="WBParaSite" id="EN70_7847"/>
    </source>
</evidence>
<evidence type="ECO:0000313" key="3">
    <source>
        <dbReference type="Proteomes" id="UP000095285"/>
    </source>
</evidence>
<accession>A0A1S0TP34</accession>
<dbReference type="KEGG" id="loa:LOAG_10856"/>
<keyword evidence="1" id="KW-0472">Membrane</keyword>
<reference evidence="4" key="2">
    <citation type="submission" date="2016-11" db="UniProtKB">
        <authorList>
            <consortium name="WormBaseParasite"/>
        </authorList>
    </citation>
    <scope>IDENTIFICATION</scope>
</reference>
<organism evidence="3 4">
    <name type="scientific">Loa loa</name>
    <name type="common">Eye worm</name>
    <name type="synonym">Filaria loa</name>
    <dbReference type="NCBI Taxonomy" id="7209"/>
    <lineage>
        <taxon>Eukaryota</taxon>
        <taxon>Metazoa</taxon>
        <taxon>Ecdysozoa</taxon>
        <taxon>Nematoda</taxon>
        <taxon>Chromadorea</taxon>
        <taxon>Rhabditida</taxon>
        <taxon>Spirurina</taxon>
        <taxon>Spiruromorpha</taxon>
        <taxon>Filarioidea</taxon>
        <taxon>Onchocercidae</taxon>
        <taxon>Loa</taxon>
    </lineage>
</organism>
<feature type="transmembrane region" description="Helical" evidence="1">
    <location>
        <begin position="51"/>
        <end position="84"/>
    </location>
</feature>
<gene>
    <name evidence="2 4" type="ORF">LOAG_10856</name>
</gene>
<dbReference type="CTD" id="9948305"/>
<reference evidence="2 3" key="1">
    <citation type="submission" date="2012-04" db="EMBL/GenBank/DDBJ databases">
        <title>The Genome Sequence of Loa loa.</title>
        <authorList>
            <consortium name="The Broad Institute Genome Sequencing Platform"/>
            <consortium name="Broad Institute Genome Sequencing Center for Infectious Disease"/>
            <person name="Nutman T.B."/>
            <person name="Fink D.L."/>
            <person name="Russ C."/>
            <person name="Young S."/>
            <person name="Zeng Q."/>
            <person name="Gargeya S."/>
            <person name="Alvarado L."/>
            <person name="Berlin A."/>
            <person name="Chapman S.B."/>
            <person name="Chen Z."/>
            <person name="Freedman E."/>
            <person name="Gellesch M."/>
            <person name="Goldberg J."/>
            <person name="Griggs A."/>
            <person name="Gujja S."/>
            <person name="Heilman E.R."/>
            <person name="Heiman D."/>
            <person name="Howarth C."/>
            <person name="Mehta T."/>
            <person name="Neiman D."/>
            <person name="Pearson M."/>
            <person name="Roberts A."/>
            <person name="Saif S."/>
            <person name="Shea T."/>
            <person name="Shenoy N."/>
            <person name="Sisk P."/>
            <person name="Stolte C."/>
            <person name="Sykes S."/>
            <person name="White J."/>
            <person name="Yandava C."/>
            <person name="Haas B."/>
            <person name="Henn M.R."/>
            <person name="Nusbaum C."/>
            <person name="Birren B."/>
        </authorList>
    </citation>
    <scope>NUCLEOTIDE SEQUENCE [LARGE SCALE GENOMIC DNA]</scope>
</reference>
<dbReference type="OMA" id="CEMFTFE"/>
<proteinExistence type="predicted"/>
<dbReference type="AlphaFoldDB" id="A0A1I7VZ13"/>
<keyword evidence="1" id="KW-0812">Transmembrane</keyword>
<name>A0A1I7VZ13_LOALO</name>
<dbReference type="Proteomes" id="UP000095285">
    <property type="component" value="Unassembled WGS sequence"/>
</dbReference>
<keyword evidence="3" id="KW-1185">Reference proteome</keyword>
<dbReference type="WBParaSite" id="EN70_7847">
    <property type="protein sequence ID" value="EN70_7847"/>
    <property type="gene ID" value="EN70_7847"/>
</dbReference>
<protein>
    <submittedName>
        <fullName evidence="4">Vezatin</fullName>
    </submittedName>
</protein>
<evidence type="ECO:0000256" key="1">
    <source>
        <dbReference type="SAM" id="Phobius"/>
    </source>
</evidence>
<sequence>MSGSRMSGSSFPWRVYRLLLEKSLLENMDLEMVEEYHLESEGKSLISSKSLLCISVIIAVIASGFFASHQVLGFLLCPALFIGLLEATKRFCYYIVFSYVCISSDFDSVFHHIVASIRSREIAFFGLRKKFDMNAVSCLRSLRLQLLKALRCEVRYHVRMSRNLCRHNDSEKLLCEMFTFEMSRLALEDDICEEFLQLSALKELWQLLFLLRSEYLRLFLLYLSRPSHKLILIFLNQLYETLLLRKSKARLLCSLEFINYRGYCVAEKKIRKFSPFLSTAEKILAHLSFAAEILRGDEIPEEEKFLCVVEILKKAIELSSPETHIEHEDTNHPSMLSNSSISGSIDEIESAADELSVEKIYEGCPTVSDDQQEDILLPSWQESGESNEALARSVVIELKSRLVERMRELDIAKTTITDHAQRMATVEDEFREILTVDGNCNAEKAAAQDNFNIFSSIPENNDIFQSHVKLDLKQAISFVKLTPTVDFIDDPENES</sequence>
<accession>A0A1I7VZ13</accession>
<dbReference type="OrthoDB" id="5852914at2759"/>
<dbReference type="GeneID" id="9948305"/>
<evidence type="ECO:0000313" key="2">
    <source>
        <dbReference type="EMBL" id="EFO17641.2"/>
    </source>
</evidence>
<dbReference type="RefSeq" id="XP_020301593.1">
    <property type="nucleotide sequence ID" value="XM_020448245.1"/>
</dbReference>
<dbReference type="EMBL" id="JH712108">
    <property type="protein sequence ID" value="EFO17641.2"/>
    <property type="molecule type" value="Genomic_DNA"/>
</dbReference>